<dbReference type="InterPro" id="IPR052891">
    <property type="entry name" value="DNA-3mA_glycosylase"/>
</dbReference>
<dbReference type="EMBL" id="CP040798">
    <property type="protein sequence ID" value="QLB49201.1"/>
    <property type="molecule type" value="Genomic_DNA"/>
</dbReference>
<feature type="binding site" evidence="1">
    <location>
        <position position="181"/>
    </location>
    <ligand>
        <name>Zn(2+)</name>
        <dbReference type="ChEBI" id="CHEBI:29105"/>
    </ligand>
</feature>
<name>A0A7H8V0Z4_STRSA</name>
<feature type="binding site" evidence="1">
    <location>
        <position position="5"/>
    </location>
    <ligand>
        <name>Zn(2+)</name>
        <dbReference type="ChEBI" id="CHEBI:29105"/>
    </ligand>
</feature>
<keyword evidence="1" id="KW-0479">Metal-binding</keyword>
<evidence type="ECO:0000313" key="3">
    <source>
        <dbReference type="Proteomes" id="UP000509535"/>
    </source>
</evidence>
<dbReference type="AlphaFoldDB" id="A0A7H8V0Z4"/>
<dbReference type="SUPFAM" id="SSF48150">
    <property type="entry name" value="DNA-glycosylase"/>
    <property type="match status" value="1"/>
</dbReference>
<dbReference type="Pfam" id="PF03352">
    <property type="entry name" value="Adenine_glyco"/>
    <property type="match status" value="1"/>
</dbReference>
<dbReference type="GO" id="GO:0046872">
    <property type="term" value="F:metal ion binding"/>
    <property type="evidence" value="ECO:0007669"/>
    <property type="project" value="UniProtKB-KW"/>
</dbReference>
<organism evidence="2 3">
    <name type="scientific">Streptococcus sanguinis</name>
    <dbReference type="NCBI Taxonomy" id="1305"/>
    <lineage>
        <taxon>Bacteria</taxon>
        <taxon>Bacillati</taxon>
        <taxon>Bacillota</taxon>
        <taxon>Bacilli</taxon>
        <taxon>Lactobacillales</taxon>
        <taxon>Streptococcaceae</taxon>
        <taxon>Streptococcus</taxon>
    </lineage>
</organism>
<keyword evidence="1" id="KW-0862">Zinc</keyword>
<dbReference type="GO" id="GO:0006284">
    <property type="term" value="P:base-excision repair"/>
    <property type="evidence" value="ECO:0007669"/>
    <property type="project" value="InterPro"/>
</dbReference>
<dbReference type="PANTHER" id="PTHR30037">
    <property type="entry name" value="DNA-3-METHYLADENINE GLYCOSYLASE 1"/>
    <property type="match status" value="1"/>
</dbReference>
<dbReference type="PANTHER" id="PTHR30037:SF4">
    <property type="entry name" value="DNA-3-METHYLADENINE GLYCOSYLASE I"/>
    <property type="match status" value="1"/>
</dbReference>
<reference evidence="2 3" key="1">
    <citation type="submission" date="2019-06" db="EMBL/GenBank/DDBJ databases">
        <title>The organization of the Streptococcus sanguinis genomes.</title>
        <authorList>
            <person name="Wang H.Y."/>
            <person name="Chen Y.Y.M."/>
            <person name="Wu C.H."/>
        </authorList>
    </citation>
    <scope>NUCLEOTIDE SEQUENCE [LARGE SCALE GENOMIC DNA]</scope>
    <source>
        <strain evidence="2 3">CGMH058</strain>
    </source>
</reference>
<dbReference type="RefSeq" id="WP_176798201.1">
    <property type="nucleotide sequence ID" value="NZ_CP040798.1"/>
</dbReference>
<evidence type="ECO:0000313" key="2">
    <source>
        <dbReference type="EMBL" id="QLB49201.1"/>
    </source>
</evidence>
<feature type="binding site" evidence="1">
    <location>
        <position position="19"/>
    </location>
    <ligand>
        <name>Zn(2+)</name>
        <dbReference type="ChEBI" id="CHEBI:29105"/>
    </ligand>
</feature>
<protein>
    <submittedName>
        <fullName evidence="2">DNA-3-methyladenine glycosylase I</fullName>
    </submittedName>
</protein>
<accession>A0A7H8V0Z4</accession>
<dbReference type="Proteomes" id="UP000509535">
    <property type="component" value="Chromosome"/>
</dbReference>
<sequence length="190" mass="22180">MTKRCGWVKMNNPLYVAYHDEEWGQPLHDDQKLFELLCMETYQAGLSWETILNKRQAFREAFHFYNAQKIAQMTDADLDSLLNNPNIIRNKMKIYATRANAQAFLTVQKQFGSFNDYIWSFVDFKMIDNEVLNYKEAPTKTELSETMSKALKKHGFKFVGPVCVYSFLEAAGLINDHEKDCDFHSHKNTV</sequence>
<feature type="binding site" evidence="1">
    <location>
        <position position="177"/>
    </location>
    <ligand>
        <name>Zn(2+)</name>
        <dbReference type="ChEBI" id="CHEBI:29105"/>
    </ligand>
</feature>
<dbReference type="GO" id="GO:0008725">
    <property type="term" value="F:DNA-3-methyladenine glycosylase activity"/>
    <property type="evidence" value="ECO:0007669"/>
    <property type="project" value="InterPro"/>
</dbReference>
<evidence type="ECO:0000256" key="1">
    <source>
        <dbReference type="PIRSR" id="PIRSR605019-1"/>
    </source>
</evidence>
<gene>
    <name evidence="2" type="ORF">FDP16_00705</name>
</gene>
<dbReference type="InterPro" id="IPR005019">
    <property type="entry name" value="Adenine_glyco"/>
</dbReference>
<dbReference type="Gene3D" id="1.10.340.30">
    <property type="entry name" value="Hypothetical protein, domain 2"/>
    <property type="match status" value="1"/>
</dbReference>
<dbReference type="InterPro" id="IPR011257">
    <property type="entry name" value="DNA_glycosylase"/>
</dbReference>
<proteinExistence type="predicted"/>